<sequence>MGRHITDFSLRGFRGSQVILVLDATDTMLAAFLPTLSIALASRLALGHHSDIIRAVGCDNLVALLGSLRLLLLEFYLILNVAVGGTNGWFPDGQEDKPWIDASDTAMRDFTNAQSTWSATWPEDDYEWGMVVDYMKMWRHCDY</sequence>
<dbReference type="Proteomes" id="UP000799118">
    <property type="component" value="Unassembled WGS sequence"/>
</dbReference>
<evidence type="ECO:0000313" key="1">
    <source>
        <dbReference type="EMBL" id="KAE9392055.1"/>
    </source>
</evidence>
<accession>A0A6A4H445</accession>
<dbReference type="OrthoDB" id="4781at2759"/>
<evidence type="ECO:0000313" key="2">
    <source>
        <dbReference type="Proteomes" id="UP000799118"/>
    </source>
</evidence>
<dbReference type="EMBL" id="ML769606">
    <property type="protein sequence ID" value="KAE9392055.1"/>
    <property type="molecule type" value="Genomic_DNA"/>
</dbReference>
<organism evidence="1 2">
    <name type="scientific">Gymnopus androsaceus JB14</name>
    <dbReference type="NCBI Taxonomy" id="1447944"/>
    <lineage>
        <taxon>Eukaryota</taxon>
        <taxon>Fungi</taxon>
        <taxon>Dikarya</taxon>
        <taxon>Basidiomycota</taxon>
        <taxon>Agaricomycotina</taxon>
        <taxon>Agaricomycetes</taxon>
        <taxon>Agaricomycetidae</taxon>
        <taxon>Agaricales</taxon>
        <taxon>Marasmiineae</taxon>
        <taxon>Omphalotaceae</taxon>
        <taxon>Gymnopus</taxon>
    </lineage>
</organism>
<reference evidence="1" key="1">
    <citation type="journal article" date="2019" name="Environ. Microbiol.">
        <title>Fungal ecological strategies reflected in gene transcription - a case study of two litter decomposers.</title>
        <authorList>
            <person name="Barbi F."/>
            <person name="Kohler A."/>
            <person name="Barry K."/>
            <person name="Baskaran P."/>
            <person name="Daum C."/>
            <person name="Fauchery L."/>
            <person name="Ihrmark K."/>
            <person name="Kuo A."/>
            <person name="LaButti K."/>
            <person name="Lipzen A."/>
            <person name="Morin E."/>
            <person name="Grigoriev I.V."/>
            <person name="Henrissat B."/>
            <person name="Lindahl B."/>
            <person name="Martin F."/>
        </authorList>
    </citation>
    <scope>NUCLEOTIDE SEQUENCE</scope>
    <source>
        <strain evidence="1">JB14</strain>
    </source>
</reference>
<proteinExistence type="predicted"/>
<dbReference type="InterPro" id="IPR013320">
    <property type="entry name" value="ConA-like_dom_sf"/>
</dbReference>
<keyword evidence="2" id="KW-1185">Reference proteome</keyword>
<protein>
    <submittedName>
        <fullName evidence="1">Uncharacterized protein</fullName>
    </submittedName>
</protein>
<gene>
    <name evidence="1" type="ORF">BT96DRAFT_1000756</name>
</gene>
<dbReference type="SUPFAM" id="SSF49899">
    <property type="entry name" value="Concanavalin A-like lectins/glucanases"/>
    <property type="match status" value="1"/>
</dbReference>
<dbReference type="AlphaFoldDB" id="A0A6A4H445"/>
<name>A0A6A4H445_9AGAR</name>